<dbReference type="InterPro" id="IPR050273">
    <property type="entry name" value="GppA/Ppx_hydrolase"/>
</dbReference>
<protein>
    <submittedName>
        <fullName evidence="3">HD domain-containing protein</fullName>
    </submittedName>
</protein>
<name>A0A9D2HMF6_9BACT</name>
<dbReference type="Gene3D" id="1.10.3210.10">
    <property type="entry name" value="Hypothetical protein af1432"/>
    <property type="match status" value="1"/>
</dbReference>
<gene>
    <name evidence="3" type="ORF">H9784_01155</name>
</gene>
<accession>A0A9D2HMF6</accession>
<dbReference type="PANTHER" id="PTHR30005:SF0">
    <property type="entry name" value="RETROGRADE REGULATION PROTEIN 2"/>
    <property type="match status" value="1"/>
</dbReference>
<dbReference type="PANTHER" id="PTHR30005">
    <property type="entry name" value="EXOPOLYPHOSPHATASE"/>
    <property type="match status" value="1"/>
</dbReference>
<feature type="domain" description="Ppx/GppA phosphatase C-terminal" evidence="2">
    <location>
        <begin position="113"/>
        <end position="260"/>
    </location>
</feature>
<feature type="compositionally biased region" description="Low complexity" evidence="1">
    <location>
        <begin position="85"/>
        <end position="95"/>
    </location>
</feature>
<sequence>MAHCKHWHDGVCKDCRKNCPIKKKLAAKAARKAARRAEEEMLANGRLTELAPDVSARILHLAGGGLPVPPKKGKGKKTLPPAAPAPENAAPAETPSLDAPDDPRAEALLHALVHGKRVAAFARELFRATRDLHGLDDLWGGVLDWAALLHDVGWMDGQRAHHKRSARLIRRNEIPGQDVPEDIRPYAALVARYHRRRPPSRRQKRFAALDAVEQRAVRQLAALLRLADALDYSHTGAVKSIDARLTDDALTIKLTSPLGCAAELHRLEAKADLFQQAFDRDVRGQLKRQKQK</sequence>
<dbReference type="InterPro" id="IPR048950">
    <property type="entry name" value="Ppx_GppA_C"/>
</dbReference>
<reference evidence="3" key="1">
    <citation type="journal article" date="2021" name="PeerJ">
        <title>Extensive microbial diversity within the chicken gut microbiome revealed by metagenomics and culture.</title>
        <authorList>
            <person name="Gilroy R."/>
            <person name="Ravi A."/>
            <person name="Getino M."/>
            <person name="Pursley I."/>
            <person name="Horton D.L."/>
            <person name="Alikhan N.F."/>
            <person name="Baker D."/>
            <person name="Gharbi K."/>
            <person name="Hall N."/>
            <person name="Watson M."/>
            <person name="Adriaenssens E.M."/>
            <person name="Foster-Nyarko E."/>
            <person name="Jarju S."/>
            <person name="Secka A."/>
            <person name="Antonio M."/>
            <person name="Oren A."/>
            <person name="Chaudhuri R.R."/>
            <person name="La Ragione R."/>
            <person name="Hildebrand F."/>
            <person name="Pallen M.J."/>
        </authorList>
    </citation>
    <scope>NUCLEOTIDE SEQUENCE</scope>
    <source>
        <strain evidence="3">5032</strain>
    </source>
</reference>
<evidence type="ECO:0000313" key="3">
    <source>
        <dbReference type="EMBL" id="HJA78168.1"/>
    </source>
</evidence>
<organism evidence="3 4">
    <name type="scientific">Candidatus Desulfovibrio intestinavium</name>
    <dbReference type="NCBI Taxonomy" id="2838534"/>
    <lineage>
        <taxon>Bacteria</taxon>
        <taxon>Pseudomonadati</taxon>
        <taxon>Thermodesulfobacteriota</taxon>
        <taxon>Desulfovibrionia</taxon>
        <taxon>Desulfovibrionales</taxon>
        <taxon>Desulfovibrionaceae</taxon>
        <taxon>Desulfovibrio</taxon>
    </lineage>
</organism>
<dbReference type="SUPFAM" id="SSF109604">
    <property type="entry name" value="HD-domain/PDEase-like"/>
    <property type="match status" value="1"/>
</dbReference>
<evidence type="ECO:0000313" key="4">
    <source>
        <dbReference type="Proteomes" id="UP000823821"/>
    </source>
</evidence>
<evidence type="ECO:0000256" key="1">
    <source>
        <dbReference type="SAM" id="MobiDB-lite"/>
    </source>
</evidence>
<dbReference type="EMBL" id="DWZD01000009">
    <property type="protein sequence ID" value="HJA78168.1"/>
    <property type="molecule type" value="Genomic_DNA"/>
</dbReference>
<dbReference type="AlphaFoldDB" id="A0A9D2HMF6"/>
<evidence type="ECO:0000259" key="2">
    <source>
        <dbReference type="Pfam" id="PF21447"/>
    </source>
</evidence>
<proteinExistence type="predicted"/>
<dbReference type="Proteomes" id="UP000823821">
    <property type="component" value="Unassembled WGS sequence"/>
</dbReference>
<comment type="caution">
    <text evidence="3">The sequence shown here is derived from an EMBL/GenBank/DDBJ whole genome shotgun (WGS) entry which is preliminary data.</text>
</comment>
<reference evidence="3" key="2">
    <citation type="submission" date="2021-04" db="EMBL/GenBank/DDBJ databases">
        <authorList>
            <person name="Gilroy R."/>
        </authorList>
    </citation>
    <scope>NUCLEOTIDE SEQUENCE</scope>
    <source>
        <strain evidence="3">5032</strain>
    </source>
</reference>
<dbReference type="GO" id="GO:0016462">
    <property type="term" value="F:pyrophosphatase activity"/>
    <property type="evidence" value="ECO:0007669"/>
    <property type="project" value="TreeGrafter"/>
</dbReference>
<dbReference type="Pfam" id="PF21447">
    <property type="entry name" value="Ppx-GppA_III"/>
    <property type="match status" value="1"/>
</dbReference>
<feature type="region of interest" description="Disordered" evidence="1">
    <location>
        <begin position="65"/>
        <end position="102"/>
    </location>
</feature>